<evidence type="ECO:0000313" key="4">
    <source>
        <dbReference type="Proteomes" id="UP001201812"/>
    </source>
</evidence>
<evidence type="ECO:0000313" key="3">
    <source>
        <dbReference type="EMBL" id="KAI1690832.1"/>
    </source>
</evidence>
<name>A0AAD4MEG9_9BILA</name>
<dbReference type="InterPro" id="IPR010982">
    <property type="entry name" value="Lambda_DNA-bd_dom_sf"/>
</dbReference>
<proteinExistence type="predicted"/>
<feature type="region of interest" description="Disordered" evidence="1">
    <location>
        <begin position="76"/>
        <end position="103"/>
    </location>
</feature>
<evidence type="ECO:0000256" key="1">
    <source>
        <dbReference type="SAM" id="MobiDB-lite"/>
    </source>
</evidence>
<dbReference type="GO" id="GO:0005634">
    <property type="term" value="C:nucleus"/>
    <property type="evidence" value="ECO:0007669"/>
    <property type="project" value="UniProtKB-ARBA"/>
</dbReference>
<gene>
    <name evidence="3" type="ORF">DdX_22270</name>
</gene>
<feature type="compositionally biased region" description="Basic and acidic residues" evidence="1">
    <location>
        <begin position="79"/>
        <end position="94"/>
    </location>
</feature>
<evidence type="ECO:0000259" key="2">
    <source>
        <dbReference type="PROSITE" id="PS50943"/>
    </source>
</evidence>
<dbReference type="SUPFAM" id="SSF47413">
    <property type="entry name" value="lambda repressor-like DNA-binding domains"/>
    <property type="match status" value="1"/>
</dbReference>
<comment type="caution">
    <text evidence="3">The sequence shown here is derived from an EMBL/GenBank/DDBJ whole genome shotgun (WGS) entry which is preliminary data.</text>
</comment>
<dbReference type="EMBL" id="JAKKPZ010001074">
    <property type="protein sequence ID" value="KAI1690832.1"/>
    <property type="molecule type" value="Genomic_DNA"/>
</dbReference>
<dbReference type="Proteomes" id="UP001201812">
    <property type="component" value="Unassembled WGS sequence"/>
</dbReference>
<sequence length="242" mass="26681">MHLGHQNRFQIRKSMLDGRQMTPSLGTIVKRLRQERGWKLSDMSRAVGIPLSTFLKIENDKLTLSYDKLQQFAPPAQHPVDRVVRRTGAQEKGRPSSPRPGSIATLDRAIHITTNNYEYSYFPASCVTPDDPDPRACNVQDAGRVRRAGAAQRRGIRLCDRGRSHSPYRVLRAGDAARGRGRHIDSTMGHAYLVAPGYEEAAMLGVCASGDEHLQDELIAEAEARQGEDGADTGAPRWSGPG</sequence>
<dbReference type="GO" id="GO:0003677">
    <property type="term" value="F:DNA binding"/>
    <property type="evidence" value="ECO:0007669"/>
    <property type="project" value="InterPro"/>
</dbReference>
<accession>A0AAD4MEG9</accession>
<keyword evidence="4" id="KW-1185">Reference proteome</keyword>
<dbReference type="AlphaFoldDB" id="A0AAD4MEG9"/>
<protein>
    <recommendedName>
        <fullName evidence="2">HTH cro/C1-type domain-containing protein</fullName>
    </recommendedName>
</protein>
<organism evidence="3 4">
    <name type="scientific">Ditylenchus destructor</name>
    <dbReference type="NCBI Taxonomy" id="166010"/>
    <lineage>
        <taxon>Eukaryota</taxon>
        <taxon>Metazoa</taxon>
        <taxon>Ecdysozoa</taxon>
        <taxon>Nematoda</taxon>
        <taxon>Chromadorea</taxon>
        <taxon>Rhabditida</taxon>
        <taxon>Tylenchina</taxon>
        <taxon>Tylenchomorpha</taxon>
        <taxon>Sphaerularioidea</taxon>
        <taxon>Anguinidae</taxon>
        <taxon>Anguininae</taxon>
        <taxon>Ditylenchus</taxon>
    </lineage>
</organism>
<dbReference type="InterPro" id="IPR001387">
    <property type="entry name" value="Cro/C1-type_HTH"/>
</dbReference>
<dbReference type="PROSITE" id="PS50943">
    <property type="entry name" value="HTH_CROC1"/>
    <property type="match status" value="1"/>
</dbReference>
<reference evidence="3" key="1">
    <citation type="submission" date="2022-01" db="EMBL/GenBank/DDBJ databases">
        <title>Genome Sequence Resource for Two Populations of Ditylenchus destructor, the Migratory Endoparasitic Phytonematode.</title>
        <authorList>
            <person name="Zhang H."/>
            <person name="Lin R."/>
            <person name="Xie B."/>
        </authorList>
    </citation>
    <scope>NUCLEOTIDE SEQUENCE</scope>
    <source>
        <strain evidence="3">BazhouSP</strain>
    </source>
</reference>
<feature type="domain" description="HTH cro/C1-type" evidence="2">
    <location>
        <begin position="29"/>
        <end position="73"/>
    </location>
</feature>
<feature type="region of interest" description="Disordered" evidence="1">
    <location>
        <begin position="222"/>
        <end position="242"/>
    </location>
</feature>
<dbReference type="Gene3D" id="1.10.260.40">
    <property type="entry name" value="lambda repressor-like DNA-binding domains"/>
    <property type="match status" value="1"/>
</dbReference>
<dbReference type="CDD" id="cd00093">
    <property type="entry name" value="HTH_XRE"/>
    <property type="match status" value="1"/>
</dbReference>